<evidence type="ECO:0000256" key="4">
    <source>
        <dbReference type="ARBA" id="ARBA00022737"/>
    </source>
</evidence>
<proteinExistence type="predicted"/>
<gene>
    <name evidence="6" type="ORF">KIW84_022635</name>
</gene>
<dbReference type="EMBL" id="JAMSHJ010000002">
    <property type="protein sequence ID" value="KAI5436240.1"/>
    <property type="molecule type" value="Genomic_DNA"/>
</dbReference>
<dbReference type="Gramene" id="Psat02G0263500-T1">
    <property type="protein sequence ID" value="KAI5436240.1"/>
    <property type="gene ID" value="KIW84_022635"/>
</dbReference>
<keyword evidence="4" id="KW-0677">Repeat</keyword>
<comment type="subcellular location">
    <subcellularLocation>
        <location evidence="1">Cytoplasm</location>
    </subcellularLocation>
</comment>
<dbReference type="AlphaFoldDB" id="A0A9D4YEU2"/>
<accession>A0A9D4YEU2</accession>
<evidence type="ECO:0000256" key="1">
    <source>
        <dbReference type="ARBA" id="ARBA00004496"/>
    </source>
</evidence>
<comment type="caution">
    <text evidence="6">The sequence shown here is derived from an EMBL/GenBank/DDBJ whole genome shotgun (WGS) entry which is preliminary data.</text>
</comment>
<evidence type="ECO:0000256" key="2">
    <source>
        <dbReference type="ARBA" id="ARBA00022448"/>
    </source>
</evidence>
<name>A0A9D4YEU2_PEA</name>
<evidence type="ECO:0000313" key="7">
    <source>
        <dbReference type="Proteomes" id="UP001058974"/>
    </source>
</evidence>
<dbReference type="Gene3D" id="1.25.10.10">
    <property type="entry name" value="Leucine-rich Repeat Variant"/>
    <property type="match status" value="1"/>
</dbReference>
<protein>
    <submittedName>
        <fullName evidence="6">Uncharacterized protein</fullName>
    </submittedName>
</protein>
<dbReference type="SUPFAM" id="SSF48371">
    <property type="entry name" value="ARM repeat"/>
    <property type="match status" value="1"/>
</dbReference>
<keyword evidence="7" id="KW-1185">Reference proteome</keyword>
<keyword evidence="5" id="KW-0653">Protein transport</keyword>
<dbReference type="Proteomes" id="UP001058974">
    <property type="component" value="Chromosome 2"/>
</dbReference>
<dbReference type="InterPro" id="IPR011989">
    <property type="entry name" value="ARM-like"/>
</dbReference>
<evidence type="ECO:0000256" key="3">
    <source>
        <dbReference type="ARBA" id="ARBA00022490"/>
    </source>
</evidence>
<evidence type="ECO:0000313" key="6">
    <source>
        <dbReference type="EMBL" id="KAI5436240.1"/>
    </source>
</evidence>
<dbReference type="InterPro" id="IPR040122">
    <property type="entry name" value="Importin_beta"/>
</dbReference>
<keyword evidence="3" id="KW-0963">Cytoplasm</keyword>
<reference evidence="6 7" key="1">
    <citation type="journal article" date="2022" name="Nat. Genet.">
        <title>Improved pea reference genome and pan-genome highlight genomic features and evolutionary characteristics.</title>
        <authorList>
            <person name="Yang T."/>
            <person name="Liu R."/>
            <person name="Luo Y."/>
            <person name="Hu S."/>
            <person name="Wang D."/>
            <person name="Wang C."/>
            <person name="Pandey M.K."/>
            <person name="Ge S."/>
            <person name="Xu Q."/>
            <person name="Li N."/>
            <person name="Li G."/>
            <person name="Huang Y."/>
            <person name="Saxena R.K."/>
            <person name="Ji Y."/>
            <person name="Li M."/>
            <person name="Yan X."/>
            <person name="He Y."/>
            <person name="Liu Y."/>
            <person name="Wang X."/>
            <person name="Xiang C."/>
            <person name="Varshney R.K."/>
            <person name="Ding H."/>
            <person name="Gao S."/>
            <person name="Zong X."/>
        </authorList>
    </citation>
    <scope>NUCLEOTIDE SEQUENCE [LARGE SCALE GENOMIC DNA]</scope>
    <source>
        <strain evidence="6 7">cv. Zhongwan 6</strain>
    </source>
</reference>
<dbReference type="PANTHER" id="PTHR10527">
    <property type="entry name" value="IMPORTIN BETA"/>
    <property type="match status" value="1"/>
</dbReference>
<organism evidence="6 7">
    <name type="scientific">Pisum sativum</name>
    <name type="common">Garden pea</name>
    <name type="synonym">Lathyrus oleraceus</name>
    <dbReference type="NCBI Taxonomy" id="3888"/>
    <lineage>
        <taxon>Eukaryota</taxon>
        <taxon>Viridiplantae</taxon>
        <taxon>Streptophyta</taxon>
        <taxon>Embryophyta</taxon>
        <taxon>Tracheophyta</taxon>
        <taxon>Spermatophyta</taxon>
        <taxon>Magnoliopsida</taxon>
        <taxon>eudicotyledons</taxon>
        <taxon>Gunneridae</taxon>
        <taxon>Pentapetalae</taxon>
        <taxon>rosids</taxon>
        <taxon>fabids</taxon>
        <taxon>Fabales</taxon>
        <taxon>Fabaceae</taxon>
        <taxon>Papilionoideae</taxon>
        <taxon>50 kb inversion clade</taxon>
        <taxon>NPAAA clade</taxon>
        <taxon>Hologalegina</taxon>
        <taxon>IRL clade</taxon>
        <taxon>Fabeae</taxon>
        <taxon>Lathyrus</taxon>
    </lineage>
</organism>
<dbReference type="GO" id="GO:0006606">
    <property type="term" value="P:protein import into nucleus"/>
    <property type="evidence" value="ECO:0007669"/>
    <property type="project" value="InterPro"/>
</dbReference>
<dbReference type="GO" id="GO:0005737">
    <property type="term" value="C:cytoplasm"/>
    <property type="evidence" value="ECO:0007669"/>
    <property type="project" value="UniProtKB-SubCell"/>
</dbReference>
<evidence type="ECO:0000256" key="5">
    <source>
        <dbReference type="ARBA" id="ARBA00022927"/>
    </source>
</evidence>
<dbReference type="InterPro" id="IPR016024">
    <property type="entry name" value="ARM-type_fold"/>
</dbReference>
<sequence length="264" mass="29474">MIKGAEPILPYRYRQLHQQILMLNLMKRMTTLKPSLSGTKGIGIKTSILEEKATACNMLCCCADELKEGFFPWIDQVASTLVPLLKFYFHEEVRKAVVSAMPVLWSSVKLAIEKGQSQGRDTAYLKQLSDYIIPNLVEALHKEPEVEICASMLDALNECIQVSGPHLDDKQANTLDQNQYQQAYVEPHAHPHPQMQHPQPQEVTVVVISVTKKVITASFSDDEGEAFADGMGERREGARQRAWIAGEEVLAEVGSVVQRGYHGS</sequence>
<keyword evidence="2" id="KW-0813">Transport</keyword>